<reference evidence="7" key="1">
    <citation type="submission" date="2013-01" db="EMBL/GenBank/DDBJ databases">
        <title>Draft Genome Sequence of a Mulberry Tree, Morus notabilis C.K. Schneid.</title>
        <authorList>
            <person name="He N."/>
            <person name="Zhao S."/>
        </authorList>
    </citation>
    <scope>NUCLEOTIDE SEQUENCE</scope>
</reference>
<name>W9R706_9ROSA</name>
<protein>
    <recommendedName>
        <fullName evidence="8">Bifunctional inhibitor/plant lipid transfer protein/seed storage helical domain-containing protein</fullName>
    </recommendedName>
</protein>
<dbReference type="GO" id="GO:0008289">
    <property type="term" value="F:lipid binding"/>
    <property type="evidence" value="ECO:0007669"/>
    <property type="project" value="UniProtKB-KW"/>
</dbReference>
<evidence type="ECO:0000256" key="3">
    <source>
        <dbReference type="ARBA" id="ARBA00023121"/>
    </source>
</evidence>
<evidence type="ECO:0008006" key="8">
    <source>
        <dbReference type="Google" id="ProtNLM"/>
    </source>
</evidence>
<keyword evidence="5" id="KW-0732">Signal</keyword>
<accession>W9R706</accession>
<dbReference type="AlphaFoldDB" id="W9R706"/>
<evidence type="ECO:0000313" key="6">
    <source>
        <dbReference type="EMBL" id="EXB39346.1"/>
    </source>
</evidence>
<feature type="chain" id="PRO_5004929268" description="Bifunctional inhibitor/plant lipid transfer protein/seed storage helical domain-containing protein" evidence="5">
    <location>
        <begin position="31"/>
        <end position="156"/>
    </location>
</feature>
<evidence type="ECO:0000256" key="2">
    <source>
        <dbReference type="ARBA" id="ARBA00022448"/>
    </source>
</evidence>
<keyword evidence="3" id="KW-0446">Lipid-binding</keyword>
<keyword evidence="7" id="KW-1185">Reference proteome</keyword>
<dbReference type="EMBL" id="KE343721">
    <property type="protein sequence ID" value="EXB39346.1"/>
    <property type="molecule type" value="Genomic_DNA"/>
</dbReference>
<evidence type="ECO:0000313" key="7">
    <source>
        <dbReference type="Proteomes" id="UP000030645"/>
    </source>
</evidence>
<dbReference type="KEGG" id="mnt:21407759"/>
<gene>
    <name evidence="6" type="ORF">L484_025041</name>
</gene>
<dbReference type="PANTHER" id="PTHR34377:SF3">
    <property type="entry name" value="TETRATRICOPEPTIDE REPEAT (TPR)-LIKE SUPERFAMILY PROTEIN"/>
    <property type="match status" value="1"/>
</dbReference>
<dbReference type="eggNOG" id="ENOG502S40F">
    <property type="taxonomic scope" value="Eukaryota"/>
</dbReference>
<dbReference type="OrthoDB" id="1930534at2759"/>
<keyword evidence="2" id="KW-0813">Transport</keyword>
<comment type="function">
    <text evidence="1">Plant non-specific lipid-transfer proteins transfer phospholipids as well as galactolipids across membranes. May play a role in wax or cutin deposition in the cell walls of expanding epidermal cells and certain secretory tissues.</text>
</comment>
<organism evidence="6 7">
    <name type="scientific">Morus notabilis</name>
    <dbReference type="NCBI Taxonomy" id="981085"/>
    <lineage>
        <taxon>Eukaryota</taxon>
        <taxon>Viridiplantae</taxon>
        <taxon>Streptophyta</taxon>
        <taxon>Embryophyta</taxon>
        <taxon>Tracheophyta</taxon>
        <taxon>Spermatophyta</taxon>
        <taxon>Magnoliopsida</taxon>
        <taxon>eudicotyledons</taxon>
        <taxon>Gunneridae</taxon>
        <taxon>Pentapetalae</taxon>
        <taxon>rosids</taxon>
        <taxon>fabids</taxon>
        <taxon>Rosales</taxon>
        <taxon>Moraceae</taxon>
        <taxon>Moreae</taxon>
        <taxon>Morus</taxon>
    </lineage>
</organism>
<dbReference type="Proteomes" id="UP000030645">
    <property type="component" value="Unassembled WGS sequence"/>
</dbReference>
<evidence type="ECO:0000256" key="4">
    <source>
        <dbReference type="SAM" id="MobiDB-lite"/>
    </source>
</evidence>
<proteinExistence type="predicted"/>
<evidence type="ECO:0000256" key="5">
    <source>
        <dbReference type="SAM" id="SignalP"/>
    </source>
</evidence>
<feature type="region of interest" description="Disordered" evidence="4">
    <location>
        <begin position="69"/>
        <end position="96"/>
    </location>
</feature>
<dbReference type="InterPro" id="IPR036312">
    <property type="entry name" value="Bifun_inhib/LTP/seed_sf"/>
</dbReference>
<feature type="signal peptide" evidence="5">
    <location>
        <begin position="1"/>
        <end position="30"/>
    </location>
</feature>
<feature type="compositionally biased region" description="Basic residues" evidence="4">
    <location>
        <begin position="77"/>
        <end position="96"/>
    </location>
</feature>
<dbReference type="PANTHER" id="PTHR34377">
    <property type="entry name" value="TETRATRICOPEPTIDE REPEAT (TPR)-LIKE SUPERFAMILY PROTEIN"/>
    <property type="match status" value="1"/>
</dbReference>
<dbReference type="SUPFAM" id="SSF47699">
    <property type="entry name" value="Bifunctional inhibitor/lipid-transfer protein/seed storage 2S albumin"/>
    <property type="match status" value="1"/>
</dbReference>
<sequence>MERAERSLTSTFLSFFLLFLFLLLVPKSEGILNGPASGVTPRPVCASQYALANYACSLIPYSPLPPPAPSTPSLDAHHHRGRRGHGHGHHRHHHRHQGTQEEDDCCRWLYEIDTDCVCEMLVHLPDFLSRPVHEYSLIVGDTCNVTYSCGGRVIRK</sequence>
<dbReference type="STRING" id="981085.W9R706"/>
<evidence type="ECO:0000256" key="1">
    <source>
        <dbReference type="ARBA" id="ARBA00003211"/>
    </source>
</evidence>